<dbReference type="EMBL" id="BPLR01012222">
    <property type="protein sequence ID" value="GIY52302.1"/>
    <property type="molecule type" value="Genomic_DNA"/>
</dbReference>
<feature type="region of interest" description="Disordered" evidence="1">
    <location>
        <begin position="23"/>
        <end position="43"/>
    </location>
</feature>
<protein>
    <submittedName>
        <fullName evidence="2">Uncharacterized protein</fullName>
    </submittedName>
</protein>
<comment type="caution">
    <text evidence="2">The sequence shown here is derived from an EMBL/GenBank/DDBJ whole genome shotgun (WGS) entry which is preliminary data.</text>
</comment>
<reference evidence="2 3" key="1">
    <citation type="submission" date="2021-06" db="EMBL/GenBank/DDBJ databases">
        <title>Caerostris extrusa draft genome.</title>
        <authorList>
            <person name="Kono N."/>
            <person name="Arakawa K."/>
        </authorList>
    </citation>
    <scope>NUCLEOTIDE SEQUENCE [LARGE SCALE GENOMIC DNA]</scope>
</reference>
<evidence type="ECO:0000313" key="2">
    <source>
        <dbReference type="EMBL" id="GIY52302.1"/>
    </source>
</evidence>
<organism evidence="2 3">
    <name type="scientific">Caerostris extrusa</name>
    <name type="common">Bark spider</name>
    <name type="synonym">Caerostris bankana</name>
    <dbReference type="NCBI Taxonomy" id="172846"/>
    <lineage>
        <taxon>Eukaryota</taxon>
        <taxon>Metazoa</taxon>
        <taxon>Ecdysozoa</taxon>
        <taxon>Arthropoda</taxon>
        <taxon>Chelicerata</taxon>
        <taxon>Arachnida</taxon>
        <taxon>Araneae</taxon>
        <taxon>Araneomorphae</taxon>
        <taxon>Entelegynae</taxon>
        <taxon>Araneoidea</taxon>
        <taxon>Araneidae</taxon>
        <taxon>Caerostris</taxon>
    </lineage>
</organism>
<proteinExistence type="predicted"/>
<evidence type="ECO:0000256" key="1">
    <source>
        <dbReference type="SAM" id="MobiDB-lite"/>
    </source>
</evidence>
<evidence type="ECO:0000313" key="3">
    <source>
        <dbReference type="Proteomes" id="UP001054945"/>
    </source>
</evidence>
<name>A0AAV4U3N6_CAEEX</name>
<gene>
    <name evidence="2" type="ORF">CEXT_267081</name>
</gene>
<sequence length="256" mass="28933">MKRIIATAIRTVTLKSKVTRDPFTRLSERSPPQTSITPSENLWHDPYHPLLERPDRRCPFSNAVVRRTPAFHPTPKKILLAVDDYWPSANEETSGPPQEDGEQSSFFEANAPGKVFFGASPSQTSITPSENLWHDPYHPLSNVPIEDVPFRTLWFDEPYYPPQEILLAVDDYWPSANQDVRPPQEEGEQFSFFGANAPGKVFFGALSLLSLEGIDKWDYWEGGREACLEALGASGIKKMGIRDMREEDKKKAVKIG</sequence>
<dbReference type="AlphaFoldDB" id="A0AAV4U3N6"/>
<dbReference type="Proteomes" id="UP001054945">
    <property type="component" value="Unassembled WGS sequence"/>
</dbReference>
<accession>A0AAV4U3N6</accession>
<feature type="compositionally biased region" description="Polar residues" evidence="1">
    <location>
        <begin position="30"/>
        <end position="40"/>
    </location>
</feature>
<keyword evidence="3" id="KW-1185">Reference proteome</keyword>